<dbReference type="RefSeq" id="WP_209470225.1">
    <property type="nucleotide sequence ID" value="NZ_BMWJ01000004.1"/>
</dbReference>
<dbReference type="Proteomes" id="UP001519311">
    <property type="component" value="Unassembled WGS sequence"/>
</dbReference>
<gene>
    <name evidence="1" type="ORF">JOF59_002946</name>
</gene>
<keyword evidence="2" id="KW-1185">Reference proteome</keyword>
<dbReference type="EMBL" id="JAGINS010000001">
    <property type="protein sequence ID" value="MBP2360546.1"/>
    <property type="molecule type" value="Genomic_DNA"/>
</dbReference>
<reference evidence="1 2" key="1">
    <citation type="submission" date="2021-03" db="EMBL/GenBank/DDBJ databases">
        <title>Sequencing the genomes of 1000 actinobacteria strains.</title>
        <authorList>
            <person name="Klenk H.-P."/>
        </authorList>
    </citation>
    <scope>NUCLEOTIDE SEQUENCE [LARGE SCALE GENOMIC DNA]</scope>
    <source>
        <strain evidence="1 2">DSM 40843</strain>
    </source>
</reference>
<dbReference type="GeneID" id="97343369"/>
<sequence length="104" mass="11281">MTHGNDRAAHERAGEALSWLDAVWPCELSCFVVVDLDDYARAHGITHPDERTGLKEHIHEVRGGASGRGRNPRSTHVGVEVSVACGCASHDLSIFAARIREQPG</sequence>
<accession>A0ABS4V9H9</accession>
<evidence type="ECO:0000313" key="2">
    <source>
        <dbReference type="Proteomes" id="UP001519311"/>
    </source>
</evidence>
<comment type="caution">
    <text evidence="1">The sequence shown here is derived from an EMBL/GenBank/DDBJ whole genome shotgun (WGS) entry which is preliminary data.</text>
</comment>
<evidence type="ECO:0000313" key="1">
    <source>
        <dbReference type="EMBL" id="MBP2360546.1"/>
    </source>
</evidence>
<organism evidence="1 2">
    <name type="scientific">Streptomyces clavifer</name>
    <dbReference type="NCBI Taxonomy" id="68188"/>
    <lineage>
        <taxon>Bacteria</taxon>
        <taxon>Bacillati</taxon>
        <taxon>Actinomycetota</taxon>
        <taxon>Actinomycetes</taxon>
        <taxon>Kitasatosporales</taxon>
        <taxon>Streptomycetaceae</taxon>
        <taxon>Streptomyces</taxon>
    </lineage>
</organism>
<name>A0ABS4V9H9_9ACTN</name>
<proteinExistence type="predicted"/>
<protein>
    <submittedName>
        <fullName evidence="1">Uncharacterized protein</fullName>
    </submittedName>
</protein>